<dbReference type="InterPro" id="IPR023346">
    <property type="entry name" value="Lysozyme-like_dom_sf"/>
</dbReference>
<feature type="signal peptide" evidence="7">
    <location>
        <begin position="1"/>
        <end position="20"/>
    </location>
</feature>
<dbReference type="InterPro" id="IPR023347">
    <property type="entry name" value="Lysozyme_dom_sf"/>
</dbReference>
<dbReference type="PANTHER" id="PTHR38107:SF3">
    <property type="entry name" value="LYSOZYME RRRD-RELATED"/>
    <property type="match status" value="1"/>
</dbReference>
<reference evidence="8 9" key="1">
    <citation type="submission" date="2019-09" db="EMBL/GenBank/DDBJ databases">
        <title>Genome sequence of Roseospira marina, one of the more divergent members of the non-sulfur purple photosynthetic bacterial family, the Rhodospirillaceae.</title>
        <authorList>
            <person name="Meyer T."/>
            <person name="Kyndt J."/>
        </authorList>
    </citation>
    <scope>NUCLEOTIDE SEQUENCE [LARGE SCALE GENOMIC DNA]</scope>
    <source>
        <strain evidence="8 9">DSM 15113</strain>
    </source>
</reference>
<gene>
    <name evidence="8" type="ORF">F1188_02670</name>
</gene>
<dbReference type="InterPro" id="IPR034690">
    <property type="entry name" value="Endolysin_T4_type"/>
</dbReference>
<feature type="chain" id="PRO_5024366206" description="Lysozyme" evidence="7">
    <location>
        <begin position="21"/>
        <end position="167"/>
    </location>
</feature>
<name>A0A5M6IEZ0_9PROT</name>
<evidence type="ECO:0000256" key="7">
    <source>
        <dbReference type="SAM" id="SignalP"/>
    </source>
</evidence>
<dbReference type="EMBL" id="VWPJ01000002">
    <property type="protein sequence ID" value="KAA5606841.1"/>
    <property type="molecule type" value="Genomic_DNA"/>
</dbReference>
<evidence type="ECO:0000313" key="8">
    <source>
        <dbReference type="EMBL" id="KAA5606841.1"/>
    </source>
</evidence>
<dbReference type="GO" id="GO:0003796">
    <property type="term" value="F:lysozyme activity"/>
    <property type="evidence" value="ECO:0007669"/>
    <property type="project" value="UniProtKB-EC"/>
</dbReference>
<evidence type="ECO:0000256" key="3">
    <source>
        <dbReference type="ARBA" id="ARBA00022638"/>
    </source>
</evidence>
<dbReference type="Pfam" id="PF00959">
    <property type="entry name" value="Phage_lysozyme"/>
    <property type="match status" value="1"/>
</dbReference>
<keyword evidence="7" id="KW-0732">Signal</keyword>
<dbReference type="OrthoDB" id="5327667at2"/>
<organism evidence="8 9">
    <name type="scientific">Roseospira marina</name>
    <dbReference type="NCBI Taxonomy" id="140057"/>
    <lineage>
        <taxon>Bacteria</taxon>
        <taxon>Pseudomonadati</taxon>
        <taxon>Pseudomonadota</taxon>
        <taxon>Alphaproteobacteria</taxon>
        <taxon>Rhodospirillales</taxon>
        <taxon>Rhodospirillaceae</taxon>
        <taxon>Roseospira</taxon>
    </lineage>
</organism>
<dbReference type="EC" id="3.2.1.17" evidence="6"/>
<proteinExistence type="inferred from homology"/>
<keyword evidence="3 6" id="KW-0081">Bacteriolytic enzyme</keyword>
<accession>A0A5M6IEZ0</accession>
<dbReference type="RefSeq" id="WP_150060852.1">
    <property type="nucleotide sequence ID" value="NZ_JACHII010000003.1"/>
</dbReference>
<dbReference type="Gene3D" id="1.10.530.40">
    <property type="match status" value="1"/>
</dbReference>
<dbReference type="GO" id="GO:0031640">
    <property type="term" value="P:killing of cells of another organism"/>
    <property type="evidence" value="ECO:0007669"/>
    <property type="project" value="UniProtKB-KW"/>
</dbReference>
<dbReference type="GO" id="GO:0009253">
    <property type="term" value="P:peptidoglycan catabolic process"/>
    <property type="evidence" value="ECO:0007669"/>
    <property type="project" value="InterPro"/>
</dbReference>
<dbReference type="HAMAP" id="MF_04110">
    <property type="entry name" value="ENDOLYSIN_T4"/>
    <property type="match status" value="1"/>
</dbReference>
<comment type="similarity">
    <text evidence="6">Belongs to the glycosyl hydrolase 24 family.</text>
</comment>
<comment type="caution">
    <text evidence="8">The sequence shown here is derived from an EMBL/GenBank/DDBJ whole genome shotgun (WGS) entry which is preliminary data.</text>
</comment>
<dbReference type="SUPFAM" id="SSF53955">
    <property type="entry name" value="Lysozyme-like"/>
    <property type="match status" value="1"/>
</dbReference>
<evidence type="ECO:0000256" key="6">
    <source>
        <dbReference type="RuleBase" id="RU003788"/>
    </source>
</evidence>
<comment type="catalytic activity">
    <reaction evidence="1 6">
        <text>Hydrolysis of (1-&gt;4)-beta-linkages between N-acetylmuramic acid and N-acetyl-D-glucosamine residues in a peptidoglycan and between N-acetyl-D-glucosamine residues in chitodextrins.</text>
        <dbReference type="EC" id="3.2.1.17"/>
    </reaction>
</comment>
<protein>
    <recommendedName>
        <fullName evidence="6">Lysozyme</fullName>
        <ecNumber evidence="6">3.2.1.17</ecNumber>
    </recommendedName>
</protein>
<dbReference type="AlphaFoldDB" id="A0A5M6IEZ0"/>
<keyword evidence="2 6" id="KW-0929">Antimicrobial</keyword>
<dbReference type="Proteomes" id="UP000324065">
    <property type="component" value="Unassembled WGS sequence"/>
</dbReference>
<evidence type="ECO:0000313" key="9">
    <source>
        <dbReference type="Proteomes" id="UP000324065"/>
    </source>
</evidence>
<dbReference type="GO" id="GO:0016998">
    <property type="term" value="P:cell wall macromolecule catabolic process"/>
    <property type="evidence" value="ECO:0007669"/>
    <property type="project" value="InterPro"/>
</dbReference>
<evidence type="ECO:0000256" key="4">
    <source>
        <dbReference type="ARBA" id="ARBA00022801"/>
    </source>
</evidence>
<evidence type="ECO:0000256" key="1">
    <source>
        <dbReference type="ARBA" id="ARBA00000632"/>
    </source>
</evidence>
<sequence length="167" mass="17182">MRAVVRAALSAAGLGAGAIAAAFIGPHEGLSLTAYQDSVGVWTLCRGHTEGVRPGDTATRAECEALFASEVGRVLADVDDRIVVDIPDASLAALTSLCFNTGLGTCAPVLRRVNAGRLGAACDAIALYVYAGGRDCRDPASNCRGIVERRAAERELCHAGRTGESAP</sequence>
<keyword evidence="9" id="KW-1185">Reference proteome</keyword>
<evidence type="ECO:0000256" key="5">
    <source>
        <dbReference type="ARBA" id="ARBA00023295"/>
    </source>
</evidence>
<dbReference type="GO" id="GO:0042742">
    <property type="term" value="P:defense response to bacterium"/>
    <property type="evidence" value="ECO:0007669"/>
    <property type="project" value="UniProtKB-KW"/>
</dbReference>
<keyword evidence="5 6" id="KW-0326">Glycosidase</keyword>
<evidence type="ECO:0000256" key="2">
    <source>
        <dbReference type="ARBA" id="ARBA00022529"/>
    </source>
</evidence>
<dbReference type="CDD" id="cd16900">
    <property type="entry name" value="endolysin_R21-like"/>
    <property type="match status" value="1"/>
</dbReference>
<dbReference type="InterPro" id="IPR002196">
    <property type="entry name" value="Glyco_hydro_24"/>
</dbReference>
<dbReference type="InterPro" id="IPR051018">
    <property type="entry name" value="Bacteriophage_GH24"/>
</dbReference>
<dbReference type="PANTHER" id="PTHR38107">
    <property type="match status" value="1"/>
</dbReference>
<keyword evidence="4 6" id="KW-0378">Hydrolase</keyword>